<dbReference type="EMBL" id="CP051140">
    <property type="protein sequence ID" value="QIW96821.1"/>
    <property type="molecule type" value="Genomic_DNA"/>
</dbReference>
<organism evidence="2 3">
    <name type="scientific">Peltaster fructicola</name>
    <dbReference type="NCBI Taxonomy" id="286661"/>
    <lineage>
        <taxon>Eukaryota</taxon>
        <taxon>Fungi</taxon>
        <taxon>Dikarya</taxon>
        <taxon>Ascomycota</taxon>
        <taxon>Pezizomycotina</taxon>
        <taxon>Dothideomycetes</taxon>
        <taxon>Dothideomycetes incertae sedis</taxon>
        <taxon>Peltaster</taxon>
    </lineage>
</organism>
<reference evidence="2 3" key="1">
    <citation type="journal article" date="2016" name="Sci. Rep.">
        <title>Peltaster fructicola genome reveals evolution from an invasive phytopathogen to an ectophytic parasite.</title>
        <authorList>
            <person name="Xu C."/>
            <person name="Chen H."/>
            <person name="Gleason M.L."/>
            <person name="Xu J.R."/>
            <person name="Liu H."/>
            <person name="Zhang R."/>
            <person name="Sun G."/>
        </authorList>
    </citation>
    <scope>NUCLEOTIDE SEQUENCE [LARGE SCALE GENOMIC DNA]</scope>
    <source>
        <strain evidence="2 3">LNHT1506</strain>
    </source>
</reference>
<feature type="region of interest" description="Disordered" evidence="1">
    <location>
        <begin position="101"/>
        <end position="155"/>
    </location>
</feature>
<feature type="compositionally biased region" description="Polar residues" evidence="1">
    <location>
        <begin position="1"/>
        <end position="27"/>
    </location>
</feature>
<accession>A0A6H0XPY4</accession>
<dbReference type="AlphaFoldDB" id="A0A6H0XPY4"/>
<gene>
    <name evidence="2" type="ORF">AMS68_002339</name>
</gene>
<dbReference type="OrthoDB" id="6252103at2759"/>
<keyword evidence="3" id="KW-1185">Reference proteome</keyword>
<dbReference type="InterPro" id="IPR052779">
    <property type="entry name" value="WDR62"/>
</dbReference>
<feature type="region of interest" description="Disordered" evidence="1">
    <location>
        <begin position="821"/>
        <end position="938"/>
    </location>
</feature>
<feature type="compositionally biased region" description="Polar residues" evidence="1">
    <location>
        <begin position="911"/>
        <end position="922"/>
    </location>
</feature>
<dbReference type="Gene3D" id="2.130.10.10">
    <property type="entry name" value="YVTN repeat-like/Quinoprotein amine dehydrogenase"/>
    <property type="match status" value="3"/>
</dbReference>
<dbReference type="PANTHER" id="PTHR45589">
    <property type="entry name" value="WD REPEAT DOMAIN 62, ISOFORM G"/>
    <property type="match status" value="1"/>
</dbReference>
<dbReference type="SUPFAM" id="SSF50978">
    <property type="entry name" value="WD40 repeat-like"/>
    <property type="match status" value="2"/>
</dbReference>
<evidence type="ECO:0000313" key="3">
    <source>
        <dbReference type="Proteomes" id="UP000503462"/>
    </source>
</evidence>
<proteinExistence type="predicted"/>
<evidence type="ECO:0000313" key="2">
    <source>
        <dbReference type="EMBL" id="QIW96821.1"/>
    </source>
</evidence>
<feature type="compositionally biased region" description="Polar residues" evidence="1">
    <location>
        <begin position="123"/>
        <end position="150"/>
    </location>
</feature>
<protein>
    <submittedName>
        <fullName evidence="2">Uncharacterized protein</fullName>
    </submittedName>
</protein>
<feature type="region of interest" description="Disordered" evidence="1">
    <location>
        <begin position="1"/>
        <end position="41"/>
    </location>
</feature>
<sequence>MTHSGLRLTPSNSPFFKTSSNNGSPRSPTRKPQEEPGLRLKKVVGTTTSSSNGFDALPSARCFSYTAGAAAVVATVDEADLKIRQRFFRARPAATGAVADSVSSWAASPSPLPPKHRALGSLRESSNFGSPLSSSVNGRDWSDSPNSKNSTAKDRVKAATSVALSPNGKWLAVGETGYKPRILIFSLAEGSSDTPVASLCEHMYGVHCLRFSPDSKYLASLGTVNDGFLYVWTINDRTGAADLFASNKLTTLINCITWMGRSLLTVGLRFVKVWRPDDAHNHDVKMSDSSNLLTPRHRDSSRLSDFGRSIFTPKHKTLHGKNSLLNELLECNFITALAVSTTKAIICADLGEVCVLDDAGKTQNISLVGITDFNITAARTRNGHSLEVLGAAGQSKLIPLANIASAFDLVQSSRRQTLSPMRTPSHASDAITATAELKDLIVELTADRAVTVRRLLTADGTSTVQIPAHQDAILGVRTIQPQDVPTARYLTYSADGTVHFWDAEGDLVSSLQISNISQPGGELKVVAPSCDGTYLVAGDKHGVLMLVDISTQVCLRRLRAHSAEISDLSVAVIDGNELVATAGRDRVVQLFIRKDTDFEHLQTLDEHAGAVGGVLIDGLGQRLISFSTDRTVVVREALFSAEHPSRPMVFTIDRTIVLKSSPCAIALTSDDRLLVAAVDRCIARYNLRDGQCAQTFKCADNEGGESVMVSKLLHLPSLYGIPCIAVVCSADKSVRLYSEHGSLLARDWGHTEGITDLVVYGSGDPDDRQTNLVTVAADSTMFVWNTRSDNSFRASLSHQAYVSEEAAVDAKLGPPLRKVISQNELSRFSRKKSTTDESKTSSPTNVSTPARTISPQRLRKKTSRSSVMQPPRLEPSAPLQRRTSRQRSPSPPSPRSANKKRESMRRRSMATLRSKSSDNVLNNAPALPRPGSSGFGSLASSNDTLCRSLRSYRKKLVTGGDTLTPNSLKELDQELRLTIRAVNERMQGKALDEASVSKLLEQASERIVEMLDGRIKERVENEVKRKGSDGSYRMSSTHLVPRQTSFRSTGSDSDSLAGAMEAVSINGN</sequence>
<dbReference type="SMART" id="SM00320">
    <property type="entry name" value="WD40"/>
    <property type="match status" value="8"/>
</dbReference>
<dbReference type="PANTHER" id="PTHR45589:SF1">
    <property type="entry name" value="WD REPEAT DOMAIN 62, ISOFORM G"/>
    <property type="match status" value="1"/>
</dbReference>
<dbReference type="InterPro" id="IPR036322">
    <property type="entry name" value="WD40_repeat_dom_sf"/>
</dbReference>
<dbReference type="Pfam" id="PF00400">
    <property type="entry name" value="WD40"/>
    <property type="match status" value="1"/>
</dbReference>
<dbReference type="InterPro" id="IPR001680">
    <property type="entry name" value="WD40_rpt"/>
</dbReference>
<evidence type="ECO:0000256" key="1">
    <source>
        <dbReference type="SAM" id="MobiDB-lite"/>
    </source>
</evidence>
<feature type="compositionally biased region" description="Polar residues" evidence="1">
    <location>
        <begin position="843"/>
        <end position="855"/>
    </location>
</feature>
<dbReference type="Proteomes" id="UP000503462">
    <property type="component" value="Chromosome 2"/>
</dbReference>
<dbReference type="InterPro" id="IPR015943">
    <property type="entry name" value="WD40/YVTN_repeat-like_dom_sf"/>
</dbReference>
<name>A0A6H0XPY4_9PEZI</name>